<feature type="region of interest" description="Disordered" evidence="1">
    <location>
        <begin position="1"/>
        <end position="37"/>
    </location>
</feature>
<evidence type="ECO:0000256" key="1">
    <source>
        <dbReference type="SAM" id="MobiDB-lite"/>
    </source>
</evidence>
<feature type="compositionally biased region" description="Basic and acidic residues" evidence="1">
    <location>
        <begin position="349"/>
        <end position="359"/>
    </location>
</feature>
<feature type="compositionally biased region" description="Low complexity" evidence="1">
    <location>
        <begin position="651"/>
        <end position="661"/>
    </location>
</feature>
<proteinExistence type="predicted"/>
<dbReference type="AlphaFoldDB" id="A0A136JIP8"/>
<evidence type="ECO:0000313" key="2">
    <source>
        <dbReference type="EMBL" id="KXJ97018.1"/>
    </source>
</evidence>
<dbReference type="InParanoid" id="A0A136JIP8"/>
<feature type="compositionally biased region" description="Basic and acidic residues" evidence="1">
    <location>
        <begin position="773"/>
        <end position="793"/>
    </location>
</feature>
<dbReference type="OrthoDB" id="5408302at2759"/>
<accession>A0A136JIP8</accession>
<keyword evidence="3" id="KW-1185">Reference proteome</keyword>
<sequence>MRSKPATISSRRKRGSIPPSMSALPRNASGRSFSAMLKPMKSTSSRFSFDMVGSANEEKLLEERHRQKQQDKQDEVQDNGYRDSRYDEFDEDFDYDNMLDDVDDFEERIPGVNADFEEDDGFGGIEDEFPYDHEDLGLDLEEQDPDNDQSNFGGFVFQRSDPNSLVASPLGPAPLLTPRDAGGNVIGYASAGMTPTFPPASALDANAAKSNLDEELVPKPLRNSQQMGLGIHGSKPSSPAHFEDVGFDEKMAMPTDPAPARHLDPDDELCFKTDDFSGEGDGNAFDESLFDLDDTDQYGRPIPGAFASALAQRHMGPADGHNRESEGTSRLSAQTVASQSTADTSVSLEVREQPRDIEAIGKGSLPVEQAQQRPEASAAEKEQLAAYQAALAAAAYRAAASGKFDRESPGSPVDLMRHASIAASSVYSTEDQILDSIEDYEAEDDAFASLDDYELDDDAIIAEANASALANDSDGWYGQEFGFFAAPSQQHHLVQQQKSSKSLTEQNLYQYSAGGFFGPSGGLERSMSGHAVLREPNLTPITERSEYSNRNSIMSLGIPPGIGSAPIQSPGLAQLAMMADDDDMTLSALLRLRSKAWGGSQASLNSREGSPHERNGASSPWSPEPSSSFLGLTSPAQGRKNSAYSLWSQDSAGPGSSSGSPTITLAAPIMPNNMTMPPLVIPQTDNTAVSPSLGAGSFASPPPPSSACPPVFEDDETDEVPTTASISNSSSIYVSSSGGDMMPPPPPPARQTSNHRPAMSHRHRNSADSISYTKEEDSGETRWVVERRRTAESGEMELLGREIIHGGRI</sequence>
<feature type="compositionally biased region" description="Low complexity" evidence="1">
    <location>
        <begin position="725"/>
        <end position="737"/>
    </location>
</feature>
<dbReference type="Proteomes" id="UP000070501">
    <property type="component" value="Unassembled WGS sequence"/>
</dbReference>
<name>A0A136JIP8_9PEZI</name>
<feature type="region of interest" description="Disordered" evidence="1">
    <location>
        <begin position="599"/>
        <end position="669"/>
    </location>
</feature>
<feature type="region of interest" description="Disordered" evidence="1">
    <location>
        <begin position="314"/>
        <end position="379"/>
    </location>
</feature>
<feature type="region of interest" description="Disordered" evidence="1">
    <location>
        <begin position="682"/>
        <end position="793"/>
    </location>
</feature>
<dbReference type="STRING" id="196109.A0A136JIP8"/>
<feature type="compositionally biased region" description="Polar residues" evidence="1">
    <location>
        <begin position="328"/>
        <end position="347"/>
    </location>
</feature>
<dbReference type="EMBL" id="KQ964245">
    <property type="protein sequence ID" value="KXJ97018.1"/>
    <property type="molecule type" value="Genomic_DNA"/>
</dbReference>
<evidence type="ECO:0000313" key="3">
    <source>
        <dbReference type="Proteomes" id="UP000070501"/>
    </source>
</evidence>
<feature type="compositionally biased region" description="Low complexity" evidence="1">
    <location>
        <begin position="618"/>
        <end position="628"/>
    </location>
</feature>
<feature type="compositionally biased region" description="Low complexity" evidence="1">
    <location>
        <begin position="690"/>
        <end position="699"/>
    </location>
</feature>
<feature type="region of interest" description="Disordered" evidence="1">
    <location>
        <begin position="58"/>
        <end position="87"/>
    </location>
</feature>
<feature type="compositionally biased region" description="Polar residues" evidence="1">
    <location>
        <begin position="629"/>
        <end position="650"/>
    </location>
</feature>
<reference evidence="3" key="1">
    <citation type="submission" date="2016-02" db="EMBL/GenBank/DDBJ databases">
        <title>Draft genome sequence of Microdochium bolleyi, a fungal endophyte of beachgrass.</title>
        <authorList>
            <consortium name="DOE Joint Genome Institute"/>
            <person name="David A.S."/>
            <person name="May G."/>
            <person name="Haridas S."/>
            <person name="Lim J."/>
            <person name="Wang M."/>
            <person name="Labutti K."/>
            <person name="Lipzen A."/>
            <person name="Barry K."/>
            <person name="Grigoriev I.V."/>
        </authorList>
    </citation>
    <scope>NUCLEOTIDE SEQUENCE [LARGE SCALE GENOMIC DNA]</scope>
    <source>
        <strain evidence="3">J235TASD1</strain>
    </source>
</reference>
<gene>
    <name evidence="2" type="ORF">Micbo1qcDRAFT_155763</name>
</gene>
<organism evidence="2 3">
    <name type="scientific">Microdochium bolleyi</name>
    <dbReference type="NCBI Taxonomy" id="196109"/>
    <lineage>
        <taxon>Eukaryota</taxon>
        <taxon>Fungi</taxon>
        <taxon>Dikarya</taxon>
        <taxon>Ascomycota</taxon>
        <taxon>Pezizomycotina</taxon>
        <taxon>Sordariomycetes</taxon>
        <taxon>Xylariomycetidae</taxon>
        <taxon>Xylariales</taxon>
        <taxon>Microdochiaceae</taxon>
        <taxon>Microdochium</taxon>
    </lineage>
</organism>
<protein>
    <submittedName>
        <fullName evidence="2">Uncharacterized protein</fullName>
    </submittedName>
</protein>